<reference evidence="1 2" key="1">
    <citation type="submission" date="2021-03" db="EMBL/GenBank/DDBJ databases">
        <title>Genomic Encyclopedia of Type Strains, Phase III (KMG-III): the genomes of soil and plant-associated and newly described type strains.</title>
        <authorList>
            <person name="Whitman W."/>
        </authorList>
    </citation>
    <scope>NUCLEOTIDE SEQUENCE [LARGE SCALE GENOMIC DNA]</scope>
    <source>
        <strain evidence="1 2">IMMIB AFH-6</strain>
    </source>
</reference>
<gene>
    <name evidence="1" type="ORF">J2851_007027</name>
</gene>
<comment type="caution">
    <text evidence="1">The sequence shown here is derived from an EMBL/GenBank/DDBJ whole genome shotgun (WGS) entry which is preliminary data.</text>
</comment>
<accession>A0ABS4SXK0</accession>
<dbReference type="Proteomes" id="UP000781958">
    <property type="component" value="Unassembled WGS sequence"/>
</dbReference>
<sequence length="31" mass="3535">MSRCGPRAGSWYGIGKRGIAWSILVKQYETY</sequence>
<keyword evidence="2" id="KW-1185">Reference proteome</keyword>
<proteinExistence type="predicted"/>
<feature type="non-terminal residue" evidence="1">
    <location>
        <position position="31"/>
    </location>
</feature>
<protein>
    <submittedName>
        <fullName evidence="1">Uncharacterized protein</fullName>
    </submittedName>
</protein>
<organism evidence="1 2">
    <name type="scientific">Azospirillum rugosum</name>
    <dbReference type="NCBI Taxonomy" id="416170"/>
    <lineage>
        <taxon>Bacteria</taxon>
        <taxon>Pseudomonadati</taxon>
        <taxon>Pseudomonadota</taxon>
        <taxon>Alphaproteobacteria</taxon>
        <taxon>Rhodospirillales</taxon>
        <taxon>Azospirillaceae</taxon>
        <taxon>Azospirillum</taxon>
    </lineage>
</organism>
<name>A0ABS4SXK0_9PROT</name>
<evidence type="ECO:0000313" key="1">
    <source>
        <dbReference type="EMBL" id="MBP2297207.1"/>
    </source>
</evidence>
<evidence type="ECO:0000313" key="2">
    <source>
        <dbReference type="Proteomes" id="UP000781958"/>
    </source>
</evidence>
<dbReference type="EMBL" id="JAGINP010000046">
    <property type="protein sequence ID" value="MBP2297207.1"/>
    <property type="molecule type" value="Genomic_DNA"/>
</dbReference>